<evidence type="ECO:0000313" key="2">
    <source>
        <dbReference type="Proteomes" id="UP000237347"/>
    </source>
</evidence>
<keyword evidence="1" id="KW-0560">Oxidoreductase</keyword>
<dbReference type="EMBL" id="PKMF04000068">
    <property type="protein sequence ID" value="KAK7853161.1"/>
    <property type="molecule type" value="Genomic_DNA"/>
</dbReference>
<proteinExistence type="predicted"/>
<name>A0AAW0LRZ7_QUESU</name>
<evidence type="ECO:0000313" key="1">
    <source>
        <dbReference type="EMBL" id="KAK7853161.1"/>
    </source>
</evidence>
<sequence length="85" mass="9553">MPEKFYDKVEEGSIILKKGTNFSFCKGGVLVNGEEQLLKTHLVILATGFRGDKKLKDIFVSPTFKDHMAGSPNTTVPLYRLVNFF</sequence>
<dbReference type="GO" id="GO:0004497">
    <property type="term" value="F:monooxygenase activity"/>
    <property type="evidence" value="ECO:0007669"/>
    <property type="project" value="UniProtKB-KW"/>
</dbReference>
<accession>A0AAW0LRZ7</accession>
<organism evidence="1 2">
    <name type="scientific">Quercus suber</name>
    <name type="common">Cork oak</name>
    <dbReference type="NCBI Taxonomy" id="58331"/>
    <lineage>
        <taxon>Eukaryota</taxon>
        <taxon>Viridiplantae</taxon>
        <taxon>Streptophyta</taxon>
        <taxon>Embryophyta</taxon>
        <taxon>Tracheophyta</taxon>
        <taxon>Spermatophyta</taxon>
        <taxon>Magnoliopsida</taxon>
        <taxon>eudicotyledons</taxon>
        <taxon>Gunneridae</taxon>
        <taxon>Pentapetalae</taxon>
        <taxon>rosids</taxon>
        <taxon>fabids</taxon>
        <taxon>Fagales</taxon>
        <taxon>Fagaceae</taxon>
        <taxon>Quercus</taxon>
    </lineage>
</organism>
<reference evidence="1 2" key="1">
    <citation type="journal article" date="2018" name="Sci. Data">
        <title>The draft genome sequence of cork oak.</title>
        <authorList>
            <person name="Ramos A.M."/>
            <person name="Usie A."/>
            <person name="Barbosa P."/>
            <person name="Barros P.M."/>
            <person name="Capote T."/>
            <person name="Chaves I."/>
            <person name="Simoes F."/>
            <person name="Abreu I."/>
            <person name="Carrasquinho I."/>
            <person name="Faro C."/>
            <person name="Guimaraes J.B."/>
            <person name="Mendonca D."/>
            <person name="Nobrega F."/>
            <person name="Rodrigues L."/>
            <person name="Saibo N.J.M."/>
            <person name="Varela M.C."/>
            <person name="Egas C."/>
            <person name="Matos J."/>
            <person name="Miguel C.M."/>
            <person name="Oliveira M.M."/>
            <person name="Ricardo C.P."/>
            <person name="Goncalves S."/>
        </authorList>
    </citation>
    <scope>NUCLEOTIDE SEQUENCE [LARGE SCALE GENOMIC DNA]</scope>
    <source>
        <strain evidence="2">cv. HL8</strain>
    </source>
</reference>
<gene>
    <name evidence="1" type="primary">FMO1_10</name>
    <name evidence="1" type="ORF">CFP56_036913</name>
</gene>
<dbReference type="AlphaFoldDB" id="A0AAW0LRZ7"/>
<dbReference type="Proteomes" id="UP000237347">
    <property type="component" value="Unassembled WGS sequence"/>
</dbReference>
<comment type="caution">
    <text evidence="1">The sequence shown here is derived from an EMBL/GenBank/DDBJ whole genome shotgun (WGS) entry which is preliminary data.</text>
</comment>
<keyword evidence="1" id="KW-0503">Monooxygenase</keyword>
<protein>
    <submittedName>
        <fullName evidence="1">Flavin-containing monooxygenase 1</fullName>
    </submittedName>
</protein>
<keyword evidence="2" id="KW-1185">Reference proteome</keyword>